<evidence type="ECO:0000313" key="3">
    <source>
        <dbReference type="Proteomes" id="UP000798808"/>
    </source>
</evidence>
<dbReference type="CDD" id="cd04301">
    <property type="entry name" value="NAT_SF"/>
    <property type="match status" value="1"/>
</dbReference>
<sequence length="246" mass="28146">MKKEELVIKNIGNLTSLWQTVGEMANSQTSGETFDYCIIPYSEWPNRLWFHHDLNEEGVSQAKEVLLSTQKNITIPYWDIYQSNSDQLLAANGFEVRFEQVGMSLKLGHSYDVPQKLSFKKVENEKEAQLWESLFGQAFGYLISHKLLTPHYNNTDFIIVYHNEAPVGTAVLHHPSDEVIGIHAMGIIPDARRQGLAEMLMKMILNDSIRQEFSFTTLQASAMGKGLYTKLGFEEQFTMKNYTLTK</sequence>
<reference evidence="2 3" key="1">
    <citation type="submission" date="2019-02" db="EMBL/GenBank/DDBJ databases">
        <authorList>
            <person name="Goldberg S.R."/>
            <person name="Haltli B.A."/>
            <person name="Correa H."/>
            <person name="Russell K.G."/>
        </authorList>
    </citation>
    <scope>NUCLEOTIDE SEQUENCE [LARGE SCALE GENOMIC DNA]</scope>
    <source>
        <strain evidence="2 3">JCM 16186</strain>
    </source>
</reference>
<feature type="domain" description="N-acetyltransferase" evidence="1">
    <location>
        <begin position="117"/>
        <end position="246"/>
    </location>
</feature>
<keyword evidence="3" id="KW-1185">Reference proteome</keyword>
<accession>A0ABW9RM20</accession>
<name>A0ABW9RM20_9BACT</name>
<evidence type="ECO:0000259" key="1">
    <source>
        <dbReference type="PROSITE" id="PS51186"/>
    </source>
</evidence>
<gene>
    <name evidence="2" type="ORF">E1163_04660</name>
</gene>
<comment type="caution">
    <text evidence="2">The sequence shown here is derived from an EMBL/GenBank/DDBJ whole genome shotgun (WGS) entry which is preliminary data.</text>
</comment>
<organism evidence="2 3">
    <name type="scientific">Fulvivirga kasyanovii</name>
    <dbReference type="NCBI Taxonomy" id="396812"/>
    <lineage>
        <taxon>Bacteria</taxon>
        <taxon>Pseudomonadati</taxon>
        <taxon>Bacteroidota</taxon>
        <taxon>Cytophagia</taxon>
        <taxon>Cytophagales</taxon>
        <taxon>Fulvivirgaceae</taxon>
        <taxon>Fulvivirga</taxon>
    </lineage>
</organism>
<dbReference type="SUPFAM" id="SSF55729">
    <property type="entry name" value="Acyl-CoA N-acyltransferases (Nat)"/>
    <property type="match status" value="1"/>
</dbReference>
<protein>
    <submittedName>
        <fullName evidence="2">N-acetyltransferase</fullName>
    </submittedName>
</protein>
<dbReference type="EMBL" id="SMLW01000385">
    <property type="protein sequence ID" value="MTI24230.1"/>
    <property type="molecule type" value="Genomic_DNA"/>
</dbReference>
<proteinExistence type="predicted"/>
<dbReference type="Proteomes" id="UP000798808">
    <property type="component" value="Unassembled WGS sequence"/>
</dbReference>
<dbReference type="InterPro" id="IPR000182">
    <property type="entry name" value="GNAT_dom"/>
</dbReference>
<dbReference type="PROSITE" id="PS51186">
    <property type="entry name" value="GNAT"/>
    <property type="match status" value="1"/>
</dbReference>
<dbReference type="Pfam" id="PF13508">
    <property type="entry name" value="Acetyltransf_7"/>
    <property type="match status" value="1"/>
</dbReference>
<dbReference type="RefSeq" id="WP_155170013.1">
    <property type="nucleotide sequence ID" value="NZ_BAAAFL010000051.1"/>
</dbReference>
<dbReference type="Gene3D" id="3.40.630.30">
    <property type="match status" value="1"/>
</dbReference>
<evidence type="ECO:0000313" key="2">
    <source>
        <dbReference type="EMBL" id="MTI24230.1"/>
    </source>
</evidence>
<dbReference type="InterPro" id="IPR016181">
    <property type="entry name" value="Acyl_CoA_acyltransferase"/>
</dbReference>